<dbReference type="Proteomes" id="UP000067626">
    <property type="component" value="Chromosome"/>
</dbReference>
<keyword evidence="2" id="KW-1185">Reference proteome</keyword>
<gene>
    <name evidence="1" type="ORF">CMC5_062820</name>
</gene>
<sequence>MDVRSGWASSGRARGAVEAVVASRRLEFEPPRAGVTLHLEDFRNGGSFLLPARHYWSFVAGRDVLGDPSGQFITTRAGMDWLLASCGNGLHHLERSLGIPASTWNEPIYRVDVHHPLRYRARLPSGAERGANAHFRRGGYTSGGLPEIVTDPFPVADTTITDTGIRPCSSPGENPMTAATIPCPSCHESTPAHEYLAHKAAYVPALRRLTCVCRACGEVAELQVDAGAIWLGYMVAAGAVQFSAMREVPLEGLSVKHHPRSVELRLGERTWTVAERGPH</sequence>
<proteinExistence type="predicted"/>
<organism evidence="1 2">
    <name type="scientific">Chondromyces crocatus</name>
    <dbReference type="NCBI Taxonomy" id="52"/>
    <lineage>
        <taxon>Bacteria</taxon>
        <taxon>Pseudomonadati</taxon>
        <taxon>Myxococcota</taxon>
        <taxon>Polyangia</taxon>
        <taxon>Polyangiales</taxon>
        <taxon>Polyangiaceae</taxon>
        <taxon>Chondromyces</taxon>
    </lineage>
</organism>
<dbReference type="KEGG" id="ccro:CMC5_062820"/>
<protein>
    <submittedName>
        <fullName evidence="1">Uncharacterized protein</fullName>
    </submittedName>
</protein>
<evidence type="ECO:0000313" key="2">
    <source>
        <dbReference type="Proteomes" id="UP000067626"/>
    </source>
</evidence>
<dbReference type="AlphaFoldDB" id="A0A0K1EMI3"/>
<evidence type="ECO:0000313" key="1">
    <source>
        <dbReference type="EMBL" id="AKT42059.1"/>
    </source>
</evidence>
<dbReference type="EMBL" id="CP012159">
    <property type="protein sequence ID" value="AKT42059.1"/>
    <property type="molecule type" value="Genomic_DNA"/>
</dbReference>
<accession>A0A0K1EMI3</accession>
<name>A0A0K1EMI3_CHOCO</name>
<reference evidence="1 2" key="1">
    <citation type="submission" date="2015-07" db="EMBL/GenBank/DDBJ databases">
        <title>Genome analysis of myxobacterium Chondromyces crocatus Cm c5 reveals a high potential for natural compound synthesis and the genetic basis for the loss of fruiting body formation.</title>
        <authorList>
            <person name="Zaburannyi N."/>
            <person name="Bunk B."/>
            <person name="Maier J."/>
            <person name="Overmann J."/>
            <person name="Mueller R."/>
        </authorList>
    </citation>
    <scope>NUCLEOTIDE SEQUENCE [LARGE SCALE GENOMIC DNA]</scope>
    <source>
        <strain evidence="1 2">Cm c5</strain>
    </source>
</reference>